<reference evidence="2 3" key="1">
    <citation type="submission" date="2021-06" db="EMBL/GenBank/DDBJ databases">
        <title>Caerostris extrusa draft genome.</title>
        <authorList>
            <person name="Kono N."/>
            <person name="Arakawa K."/>
        </authorList>
    </citation>
    <scope>NUCLEOTIDE SEQUENCE [LARGE SCALE GENOMIC DNA]</scope>
</reference>
<dbReference type="Proteomes" id="UP001054945">
    <property type="component" value="Unassembled WGS sequence"/>
</dbReference>
<evidence type="ECO:0000313" key="2">
    <source>
        <dbReference type="EMBL" id="GIY46612.1"/>
    </source>
</evidence>
<feature type="compositionally biased region" description="Polar residues" evidence="1">
    <location>
        <begin position="7"/>
        <end position="20"/>
    </location>
</feature>
<comment type="caution">
    <text evidence="2">The sequence shown here is derived from an EMBL/GenBank/DDBJ whole genome shotgun (WGS) entry which is preliminary data.</text>
</comment>
<sequence length="181" mass="20515">MKHKLQTRSTDMSAFRSTTQSKEKSIFHRRRNSIISENTFSIGTDIEIEDLDSTIEKSCTSTEKQSKILHNQQKAANFLFKTRPKHTSSCLAIASLVTSTTKRPSTADLSIPGRGTLIKMLRDPPNPHQPNTYARQKNTSPPEVVVVIIIKRHSFPMVIRKRSAMDERAPRICRPGIRMEA</sequence>
<dbReference type="EMBL" id="BPLR01011447">
    <property type="protein sequence ID" value="GIY46612.1"/>
    <property type="molecule type" value="Genomic_DNA"/>
</dbReference>
<organism evidence="2 3">
    <name type="scientific">Caerostris extrusa</name>
    <name type="common">Bark spider</name>
    <name type="synonym">Caerostris bankana</name>
    <dbReference type="NCBI Taxonomy" id="172846"/>
    <lineage>
        <taxon>Eukaryota</taxon>
        <taxon>Metazoa</taxon>
        <taxon>Ecdysozoa</taxon>
        <taxon>Arthropoda</taxon>
        <taxon>Chelicerata</taxon>
        <taxon>Arachnida</taxon>
        <taxon>Araneae</taxon>
        <taxon>Araneomorphae</taxon>
        <taxon>Entelegynae</taxon>
        <taxon>Araneoidea</taxon>
        <taxon>Araneidae</taxon>
        <taxon>Caerostris</taxon>
    </lineage>
</organism>
<evidence type="ECO:0000256" key="1">
    <source>
        <dbReference type="SAM" id="MobiDB-lite"/>
    </source>
</evidence>
<proteinExistence type="predicted"/>
<keyword evidence="3" id="KW-1185">Reference proteome</keyword>
<dbReference type="AlphaFoldDB" id="A0AAV4TMN1"/>
<evidence type="ECO:0000313" key="3">
    <source>
        <dbReference type="Proteomes" id="UP001054945"/>
    </source>
</evidence>
<name>A0AAV4TMN1_CAEEX</name>
<gene>
    <name evidence="2" type="ORF">CEXT_433681</name>
</gene>
<accession>A0AAV4TMN1</accession>
<protein>
    <submittedName>
        <fullName evidence="2">Uncharacterized protein</fullName>
    </submittedName>
</protein>
<feature type="region of interest" description="Disordered" evidence="1">
    <location>
        <begin position="1"/>
        <end position="23"/>
    </location>
</feature>